<organism evidence="1 2">
    <name type="scientific">Caerostris darwini</name>
    <dbReference type="NCBI Taxonomy" id="1538125"/>
    <lineage>
        <taxon>Eukaryota</taxon>
        <taxon>Metazoa</taxon>
        <taxon>Ecdysozoa</taxon>
        <taxon>Arthropoda</taxon>
        <taxon>Chelicerata</taxon>
        <taxon>Arachnida</taxon>
        <taxon>Araneae</taxon>
        <taxon>Araneomorphae</taxon>
        <taxon>Entelegynae</taxon>
        <taxon>Araneoidea</taxon>
        <taxon>Araneidae</taxon>
        <taxon>Caerostris</taxon>
    </lineage>
</organism>
<comment type="caution">
    <text evidence="1">The sequence shown here is derived from an EMBL/GenBank/DDBJ whole genome shotgun (WGS) entry which is preliminary data.</text>
</comment>
<dbReference type="AlphaFoldDB" id="A0AAV4Q8J8"/>
<evidence type="ECO:0000313" key="1">
    <source>
        <dbReference type="EMBL" id="GIY05719.1"/>
    </source>
</evidence>
<name>A0AAV4Q8J8_9ARAC</name>
<evidence type="ECO:0000313" key="2">
    <source>
        <dbReference type="Proteomes" id="UP001054837"/>
    </source>
</evidence>
<accession>A0AAV4Q8J8</accession>
<sequence length="86" mass="10208">MCENIKQLSIVRLHSSPSWGPLDMQPDHRYFYPNVRTYKEHAACTILDIALISTLYRCAICWEHHVSRYRKDRNDNDELSQRVEAT</sequence>
<proteinExistence type="predicted"/>
<gene>
    <name evidence="1" type="ORF">CDAR_564821</name>
</gene>
<protein>
    <submittedName>
        <fullName evidence="1">Uncharacterized protein</fullName>
    </submittedName>
</protein>
<dbReference type="Proteomes" id="UP001054837">
    <property type="component" value="Unassembled WGS sequence"/>
</dbReference>
<dbReference type="EMBL" id="BPLQ01004122">
    <property type="protein sequence ID" value="GIY05719.1"/>
    <property type="molecule type" value="Genomic_DNA"/>
</dbReference>
<keyword evidence="2" id="KW-1185">Reference proteome</keyword>
<reference evidence="1 2" key="1">
    <citation type="submission" date="2021-06" db="EMBL/GenBank/DDBJ databases">
        <title>Caerostris darwini draft genome.</title>
        <authorList>
            <person name="Kono N."/>
            <person name="Arakawa K."/>
        </authorList>
    </citation>
    <scope>NUCLEOTIDE SEQUENCE [LARGE SCALE GENOMIC DNA]</scope>
</reference>